<dbReference type="HOGENOM" id="CLU_2429863_0_0_1"/>
<sequence length="91" mass="10538">MVIPTPHKFESSSPGSRFTTLFTWITDYRFKLKQKNYFHLEIPVVLRSFSSIPKAESRFRSHVNESTCLTCPGLRYLDTVTGATMKMLFQS</sequence>
<reference evidence="1" key="2">
    <citation type="submission" date="2015-02" db="UniProtKB">
        <authorList>
            <consortium name="EnsemblMetazoa"/>
        </authorList>
    </citation>
    <scope>IDENTIFICATION</scope>
</reference>
<dbReference type="EMBL" id="JH431516">
    <property type="status" value="NOT_ANNOTATED_CDS"/>
    <property type="molecule type" value="Genomic_DNA"/>
</dbReference>
<dbReference type="EnsemblMetazoa" id="SMAR013913-RA">
    <property type="protein sequence ID" value="SMAR013913-PA"/>
    <property type="gene ID" value="SMAR013913"/>
</dbReference>
<accession>T1JJ83</accession>
<name>T1JJ83_STRMM</name>
<reference evidence="2" key="1">
    <citation type="submission" date="2011-05" db="EMBL/GenBank/DDBJ databases">
        <authorList>
            <person name="Richards S.R."/>
            <person name="Qu J."/>
            <person name="Jiang H."/>
            <person name="Jhangiani S.N."/>
            <person name="Agravi P."/>
            <person name="Goodspeed R."/>
            <person name="Gross S."/>
            <person name="Mandapat C."/>
            <person name="Jackson L."/>
            <person name="Mathew T."/>
            <person name="Pu L."/>
            <person name="Thornton R."/>
            <person name="Saada N."/>
            <person name="Wilczek-Boney K.B."/>
            <person name="Lee S."/>
            <person name="Kovar C."/>
            <person name="Wu Y."/>
            <person name="Scherer S.E."/>
            <person name="Worley K.C."/>
            <person name="Muzny D.M."/>
            <person name="Gibbs R."/>
        </authorList>
    </citation>
    <scope>NUCLEOTIDE SEQUENCE</scope>
    <source>
        <strain evidence="2">Brora</strain>
    </source>
</reference>
<evidence type="ECO:0000313" key="2">
    <source>
        <dbReference type="Proteomes" id="UP000014500"/>
    </source>
</evidence>
<evidence type="ECO:0000313" key="1">
    <source>
        <dbReference type="EnsemblMetazoa" id="SMAR013913-PA"/>
    </source>
</evidence>
<keyword evidence="2" id="KW-1185">Reference proteome</keyword>
<proteinExistence type="predicted"/>
<dbReference type="Proteomes" id="UP000014500">
    <property type="component" value="Unassembled WGS sequence"/>
</dbReference>
<dbReference type="AlphaFoldDB" id="T1JJ83"/>
<protein>
    <submittedName>
        <fullName evidence="1">Uncharacterized protein</fullName>
    </submittedName>
</protein>
<organism evidence="1 2">
    <name type="scientific">Strigamia maritima</name>
    <name type="common">European centipede</name>
    <name type="synonym">Geophilus maritimus</name>
    <dbReference type="NCBI Taxonomy" id="126957"/>
    <lineage>
        <taxon>Eukaryota</taxon>
        <taxon>Metazoa</taxon>
        <taxon>Ecdysozoa</taxon>
        <taxon>Arthropoda</taxon>
        <taxon>Myriapoda</taxon>
        <taxon>Chilopoda</taxon>
        <taxon>Pleurostigmophora</taxon>
        <taxon>Geophilomorpha</taxon>
        <taxon>Linotaeniidae</taxon>
        <taxon>Strigamia</taxon>
    </lineage>
</organism>